<protein>
    <submittedName>
        <fullName evidence="3">Uncharacterized protein</fullName>
    </submittedName>
</protein>
<gene>
    <name evidence="3" type="ORF">ACD_4C00143G0006</name>
</gene>
<comment type="caution">
    <text evidence="3">The sequence shown here is derived from an EMBL/GenBank/DDBJ whole genome shotgun (WGS) entry which is preliminary data.</text>
</comment>
<keyword evidence="2" id="KW-0472">Membrane</keyword>
<keyword evidence="1" id="KW-0175">Coiled coil</keyword>
<reference evidence="3" key="1">
    <citation type="journal article" date="2012" name="Science">
        <title>Fermentation, hydrogen, and sulfur metabolism in multiple uncultivated bacterial phyla.</title>
        <authorList>
            <person name="Wrighton K.C."/>
            <person name="Thomas B.C."/>
            <person name="Sharon I."/>
            <person name="Miller C.S."/>
            <person name="Castelle C.J."/>
            <person name="VerBerkmoes N.C."/>
            <person name="Wilkins M.J."/>
            <person name="Hettich R.L."/>
            <person name="Lipton M.S."/>
            <person name="Williams K.H."/>
            <person name="Long P.E."/>
            <person name="Banfield J.F."/>
        </authorList>
    </citation>
    <scope>NUCLEOTIDE SEQUENCE [LARGE SCALE GENOMIC DNA]</scope>
</reference>
<organism evidence="3">
    <name type="scientific">uncultured bacterium</name>
    <name type="common">gcode 4</name>
    <dbReference type="NCBI Taxonomy" id="1234023"/>
    <lineage>
        <taxon>Bacteria</taxon>
        <taxon>environmental samples</taxon>
    </lineage>
</organism>
<dbReference type="EMBL" id="AMFJ01000659">
    <property type="protein sequence ID" value="EKE26791.1"/>
    <property type="molecule type" value="Genomic_DNA"/>
</dbReference>
<feature type="transmembrane region" description="Helical" evidence="2">
    <location>
        <begin position="157"/>
        <end position="177"/>
    </location>
</feature>
<keyword evidence="2" id="KW-0812">Transmembrane</keyword>
<evidence type="ECO:0000313" key="3">
    <source>
        <dbReference type="EMBL" id="EKE26791.1"/>
    </source>
</evidence>
<keyword evidence="2" id="KW-1133">Transmembrane helix</keyword>
<feature type="coiled-coil region" evidence="1">
    <location>
        <begin position="130"/>
        <end position="157"/>
    </location>
</feature>
<name>K2F6R4_9BACT</name>
<proteinExistence type="predicted"/>
<sequence length="180" mass="21589">MYSIDREQGAKVLNMSTRTIDRYIRSWKLRSKKVWKKVFLHNTDVEILKNWWIQEEYEIINSKELDNTFVKTDIWTNYKDLYSESKIIIQKKDEIIQDLSYRLWNTEAELKNSISLIEYKKATFLLESSSSKVEEEKNELNSNINKLESKVKISNNINIFLVLILLISLILISFLWFRVI</sequence>
<accession>K2F6R4</accession>
<evidence type="ECO:0000256" key="2">
    <source>
        <dbReference type="SAM" id="Phobius"/>
    </source>
</evidence>
<evidence type="ECO:0000256" key="1">
    <source>
        <dbReference type="SAM" id="Coils"/>
    </source>
</evidence>
<dbReference type="AlphaFoldDB" id="K2F6R4"/>